<gene>
    <name evidence="1" type="ORF">METZ01_LOCUS183031</name>
</gene>
<sequence length="170" mass="19227">CYGSDTHCALVFLKGTDLYLLDPGYLVNTPVLLPISSRVAVVTMLNTIELVPHDAGKKVDLFTIVGNDRRNRLTYKVDLVDGSRYGQAWEHSFTWEMMTYPVLTRYHKGRHHYLQGNRLRVRDGERSTKKVLTSDERCLFMTDVLGIHRDIVNSAMEVIPDGKGPSADSS</sequence>
<dbReference type="SUPFAM" id="SSF54001">
    <property type="entry name" value="Cysteine proteinases"/>
    <property type="match status" value="1"/>
</dbReference>
<proteinExistence type="predicted"/>
<reference evidence="1" key="1">
    <citation type="submission" date="2018-05" db="EMBL/GenBank/DDBJ databases">
        <authorList>
            <person name="Lanie J.A."/>
            <person name="Ng W.-L."/>
            <person name="Kazmierczak K.M."/>
            <person name="Andrzejewski T.M."/>
            <person name="Davidsen T.M."/>
            <person name="Wayne K.J."/>
            <person name="Tettelin H."/>
            <person name="Glass J.I."/>
            <person name="Rusch D."/>
            <person name="Podicherti R."/>
            <person name="Tsui H.-C.T."/>
            <person name="Winkler M.E."/>
        </authorList>
    </citation>
    <scope>NUCLEOTIDE SEQUENCE</scope>
</reference>
<accession>A0A382CXX3</accession>
<dbReference type="Gene3D" id="3.30.2140.20">
    <property type="match status" value="1"/>
</dbReference>
<dbReference type="EMBL" id="UINC01036346">
    <property type="protein sequence ID" value="SVB30177.1"/>
    <property type="molecule type" value="Genomic_DNA"/>
</dbReference>
<protein>
    <submittedName>
        <fullName evidence="1">Uncharacterized protein</fullName>
    </submittedName>
</protein>
<dbReference type="InterPro" id="IPR053710">
    <property type="entry name" value="Arylamine_NAT_domain_sf"/>
</dbReference>
<dbReference type="InterPro" id="IPR038765">
    <property type="entry name" value="Papain-like_cys_pep_sf"/>
</dbReference>
<organism evidence="1">
    <name type="scientific">marine metagenome</name>
    <dbReference type="NCBI Taxonomy" id="408172"/>
    <lineage>
        <taxon>unclassified sequences</taxon>
        <taxon>metagenomes</taxon>
        <taxon>ecological metagenomes</taxon>
    </lineage>
</organism>
<name>A0A382CXX3_9ZZZZ</name>
<evidence type="ECO:0000313" key="1">
    <source>
        <dbReference type="EMBL" id="SVB30177.1"/>
    </source>
</evidence>
<feature type="non-terminal residue" evidence="1">
    <location>
        <position position="1"/>
    </location>
</feature>
<dbReference type="AlphaFoldDB" id="A0A382CXX3"/>